<dbReference type="InterPro" id="IPR036875">
    <property type="entry name" value="Znf_CCHC_sf"/>
</dbReference>
<evidence type="ECO:0008006" key="3">
    <source>
        <dbReference type="Google" id="ProtNLM"/>
    </source>
</evidence>
<organism evidence="1 2">
    <name type="scientific">Cyprinus carpio carpio</name>
    <dbReference type="NCBI Taxonomy" id="630221"/>
    <lineage>
        <taxon>Eukaryota</taxon>
        <taxon>Metazoa</taxon>
        <taxon>Chordata</taxon>
        <taxon>Craniata</taxon>
        <taxon>Vertebrata</taxon>
        <taxon>Euteleostomi</taxon>
        <taxon>Actinopterygii</taxon>
        <taxon>Neopterygii</taxon>
        <taxon>Teleostei</taxon>
        <taxon>Ostariophysi</taxon>
        <taxon>Cypriniformes</taxon>
        <taxon>Cyprinidae</taxon>
        <taxon>Cyprininae</taxon>
        <taxon>Cyprinus</taxon>
    </lineage>
</organism>
<dbReference type="AlphaFoldDB" id="A0A9J8C0U6"/>
<protein>
    <recommendedName>
        <fullName evidence="3">Reverse transcriptase domain-containing protein</fullName>
    </recommendedName>
</protein>
<dbReference type="InterPro" id="IPR032567">
    <property type="entry name" value="RTL1-rel"/>
</dbReference>
<name>A0A9J8C0U6_CYPCA</name>
<dbReference type="PANTHER" id="PTHR15503:SF22">
    <property type="entry name" value="TRANSPOSON TY3-I GAG POLYPROTEIN"/>
    <property type="match status" value="1"/>
</dbReference>
<dbReference type="PANTHER" id="PTHR15503">
    <property type="entry name" value="LDOC1 RELATED"/>
    <property type="match status" value="1"/>
</dbReference>
<dbReference type="Gene3D" id="3.10.10.10">
    <property type="entry name" value="HIV Type 1 Reverse Transcriptase, subunit A, domain 1"/>
    <property type="match status" value="1"/>
</dbReference>
<dbReference type="Ensembl" id="ENSCCRT00000144003.1">
    <property type="protein sequence ID" value="ENSCCRP00000163347.1"/>
    <property type="gene ID" value="ENSCCRG00000069724.1"/>
</dbReference>
<dbReference type="GeneTree" id="ENSGT00940000171189"/>
<dbReference type="Proteomes" id="UP001108240">
    <property type="component" value="Unplaced"/>
</dbReference>
<dbReference type="SUPFAM" id="SSF56672">
    <property type="entry name" value="DNA/RNA polymerases"/>
    <property type="match status" value="1"/>
</dbReference>
<dbReference type="CDD" id="cd01647">
    <property type="entry name" value="RT_LTR"/>
    <property type="match status" value="1"/>
</dbReference>
<dbReference type="SUPFAM" id="SSF57756">
    <property type="entry name" value="Retrovirus zinc finger-like domains"/>
    <property type="match status" value="1"/>
</dbReference>
<proteinExistence type="predicted"/>
<evidence type="ECO:0000313" key="2">
    <source>
        <dbReference type="Proteomes" id="UP001108240"/>
    </source>
</evidence>
<dbReference type="Gene3D" id="3.30.70.270">
    <property type="match status" value="1"/>
</dbReference>
<dbReference type="InterPro" id="IPR043128">
    <property type="entry name" value="Rev_trsase/Diguanyl_cyclase"/>
</dbReference>
<dbReference type="InterPro" id="IPR021109">
    <property type="entry name" value="Peptidase_aspartic_dom_sf"/>
</dbReference>
<keyword evidence="2" id="KW-1185">Reference proteome</keyword>
<sequence length="375" mass="42935">MSMPSQEPMQLDFSRLTEEERTRRRQLNLCYYCGETSHHSIVCPHKSRRNTKITIQVSVKQFSLLPTKSMTLPVRLATESTFIDFTALIDSTDGAALNLIHKDIINKSNIPTQPCVPLNKISAVNNTPIGDGINQQTQTLQLHIGLFHQEAISFYVIDSPRYEFILGYPWLSVHDPIFSWHHGELTHWSKFCQTHCIQPAIIKPCLTTSIESPNTTQTTKIPSCYEEFSEDFSKIKATQLRPHRPWDCAIDLLPNAMPPKSKVYPLSCNETQAMEKYIEEPMNSGFIRPSTSPAATGFFFVEKKDGGLQPCIDYRGLNNVTVKFRYPLPLVPSALEQLHEARIYTKLNLRSAYNLIRIREGDEWKTTRGHYEYLV</sequence>
<dbReference type="GO" id="GO:0008270">
    <property type="term" value="F:zinc ion binding"/>
    <property type="evidence" value="ECO:0007669"/>
    <property type="project" value="InterPro"/>
</dbReference>
<evidence type="ECO:0000313" key="1">
    <source>
        <dbReference type="Ensembl" id="ENSCCRP00000163347.1"/>
    </source>
</evidence>
<reference evidence="1" key="1">
    <citation type="submission" date="2025-08" db="UniProtKB">
        <authorList>
            <consortium name="Ensembl"/>
        </authorList>
    </citation>
    <scope>IDENTIFICATION</scope>
</reference>
<reference evidence="1" key="2">
    <citation type="submission" date="2025-09" db="UniProtKB">
        <authorList>
            <consortium name="Ensembl"/>
        </authorList>
    </citation>
    <scope>IDENTIFICATION</scope>
</reference>
<dbReference type="OMA" id="VDEHAYP"/>
<dbReference type="InterPro" id="IPR043502">
    <property type="entry name" value="DNA/RNA_pol_sf"/>
</dbReference>
<dbReference type="GO" id="GO:0003676">
    <property type="term" value="F:nucleic acid binding"/>
    <property type="evidence" value="ECO:0007669"/>
    <property type="project" value="InterPro"/>
</dbReference>
<accession>A0A9J8C0U6</accession>
<dbReference type="CDD" id="cd00303">
    <property type="entry name" value="retropepsin_like"/>
    <property type="match status" value="1"/>
</dbReference>
<dbReference type="Gene3D" id="2.40.70.10">
    <property type="entry name" value="Acid Proteases"/>
    <property type="match status" value="1"/>
</dbReference>